<evidence type="ECO:0000313" key="2">
    <source>
        <dbReference type="Proteomes" id="UP000033860"/>
    </source>
</evidence>
<gene>
    <name evidence="1" type="ORF">UX85_C0003G0046</name>
</gene>
<dbReference type="InterPro" id="IPR050238">
    <property type="entry name" value="DNA_Rep/Repair_Clamp_Loader"/>
</dbReference>
<protein>
    <submittedName>
        <fullName evidence="1">Polymerase III, delta prime subunit protein</fullName>
    </submittedName>
</protein>
<organism evidence="1 2">
    <name type="scientific">Candidatus Beckwithbacteria bacterium GW2011_GWB1_47_15</name>
    <dbReference type="NCBI Taxonomy" id="1618371"/>
    <lineage>
        <taxon>Bacteria</taxon>
        <taxon>Candidatus Beckwithiibacteriota</taxon>
    </lineage>
</organism>
<comment type="caution">
    <text evidence="1">The sequence shown here is derived from an EMBL/GenBank/DDBJ whole genome shotgun (WGS) entry which is preliminary data.</text>
</comment>
<dbReference type="InterPro" id="IPR027417">
    <property type="entry name" value="P-loop_NTPase"/>
</dbReference>
<dbReference type="PANTHER" id="PTHR11669">
    <property type="entry name" value="REPLICATION FACTOR C / DNA POLYMERASE III GAMMA-TAU SUBUNIT"/>
    <property type="match status" value="1"/>
</dbReference>
<dbReference type="SUPFAM" id="SSF52540">
    <property type="entry name" value="P-loop containing nucleoside triphosphate hydrolases"/>
    <property type="match status" value="1"/>
</dbReference>
<dbReference type="GO" id="GO:0006261">
    <property type="term" value="P:DNA-templated DNA replication"/>
    <property type="evidence" value="ECO:0007669"/>
    <property type="project" value="TreeGrafter"/>
</dbReference>
<dbReference type="AlphaFoldDB" id="A0A0G1RW68"/>
<reference evidence="1 2" key="1">
    <citation type="journal article" date="2015" name="Nature">
        <title>rRNA introns, odd ribosomes, and small enigmatic genomes across a large radiation of phyla.</title>
        <authorList>
            <person name="Brown C.T."/>
            <person name="Hug L.A."/>
            <person name="Thomas B.C."/>
            <person name="Sharon I."/>
            <person name="Castelle C.J."/>
            <person name="Singh A."/>
            <person name="Wilkins M.J."/>
            <person name="Williams K.H."/>
            <person name="Banfield J.F."/>
        </authorList>
    </citation>
    <scope>NUCLEOTIDE SEQUENCE [LARGE SCALE GENOMIC DNA]</scope>
</reference>
<accession>A0A0G1RW68</accession>
<sequence length="229" mass="25274">MLHSILVTGGTPTDRQKRIKDLLKLPLVSGPDIMIIEPETVIGIAKVRQLTSFLTRKALGQNKAVFILSADRLTLPAQNALLKTLEEPPAHSTIVLSAPNSQSLLATIVSRCQVIHLGSNLKPSAENLKTAKKLALDVCRASLSQRLKLAQKYSNRKDLASATLTNQLVFWRQLLTANTGLDPVKLFRLVENIDKTRAAIDQNINPQLALESLFLHYPESNFSAKIDIR</sequence>
<evidence type="ECO:0000313" key="1">
    <source>
        <dbReference type="EMBL" id="KKU61387.1"/>
    </source>
</evidence>
<dbReference type="Gene3D" id="3.40.50.300">
    <property type="entry name" value="P-loop containing nucleotide triphosphate hydrolases"/>
    <property type="match status" value="1"/>
</dbReference>
<proteinExistence type="predicted"/>
<name>A0A0G1RW68_9BACT</name>
<dbReference type="EMBL" id="LCNT01000003">
    <property type="protein sequence ID" value="KKU61387.1"/>
    <property type="molecule type" value="Genomic_DNA"/>
</dbReference>
<dbReference type="PATRIC" id="fig|1618371.3.peg.434"/>
<dbReference type="Pfam" id="PF13177">
    <property type="entry name" value="DNA_pol3_delta2"/>
    <property type="match status" value="1"/>
</dbReference>
<dbReference type="PANTHER" id="PTHR11669:SF8">
    <property type="entry name" value="DNA POLYMERASE III SUBUNIT DELTA"/>
    <property type="match status" value="1"/>
</dbReference>
<dbReference type="Proteomes" id="UP000033860">
    <property type="component" value="Unassembled WGS sequence"/>
</dbReference>